<evidence type="ECO:0000313" key="3">
    <source>
        <dbReference type="Proteomes" id="UP000782554"/>
    </source>
</evidence>
<keyword evidence="1" id="KW-0175">Coiled coil</keyword>
<dbReference type="Proteomes" id="UP000782554">
    <property type="component" value="Unassembled WGS sequence"/>
</dbReference>
<comment type="caution">
    <text evidence="2">The sequence shown here is derived from an EMBL/GenBank/DDBJ whole genome shotgun (WGS) entry which is preliminary data.</text>
</comment>
<gene>
    <name evidence="2" type="ORF">K3181_05110</name>
</gene>
<proteinExistence type="predicted"/>
<reference evidence="2 3" key="1">
    <citation type="submission" date="2021-08" db="EMBL/GenBank/DDBJ databases">
        <title>Comparative Genomics Analysis of the Genus Qipengyuania Reveals Extensive Genetic Diversity and Metabolic Versatility, Including the Description of Fifteen Novel Species.</title>
        <authorList>
            <person name="Liu Y."/>
        </authorList>
    </citation>
    <scope>NUCLEOTIDE SEQUENCE [LARGE SCALE GENOMIC DNA]</scope>
    <source>
        <strain evidence="2 3">YG27</strain>
    </source>
</reference>
<name>A0ABS7JT27_9SPHN</name>
<evidence type="ECO:0000256" key="1">
    <source>
        <dbReference type="SAM" id="Coils"/>
    </source>
</evidence>
<organism evidence="2 3">
    <name type="scientific">Qipengyuania mesophila</name>
    <dbReference type="NCBI Taxonomy" id="2867246"/>
    <lineage>
        <taxon>Bacteria</taxon>
        <taxon>Pseudomonadati</taxon>
        <taxon>Pseudomonadota</taxon>
        <taxon>Alphaproteobacteria</taxon>
        <taxon>Sphingomonadales</taxon>
        <taxon>Erythrobacteraceae</taxon>
        <taxon>Qipengyuania</taxon>
    </lineage>
</organism>
<feature type="coiled-coil region" evidence="1">
    <location>
        <begin position="6"/>
        <end position="58"/>
    </location>
</feature>
<protein>
    <submittedName>
        <fullName evidence="2">Uncharacterized protein</fullName>
    </submittedName>
</protein>
<accession>A0ABS7JT27</accession>
<sequence>MSKLQRAALESERASLQALIAEAAESDPLGTLSLRQRLERIEEDLAELDEDKHHADVTLLFYGKPVDGSRGIDAEFAGKALQSYQSALSKHMNSLTGRALGRRGPVPERSLSRMNIVDVVHGSFGFRLEEDNEEAQMFDTSLRDAVTAISKIIHDFSDPSDAVFEQAIEDIDGRTFLSVKAFIQLLRNEEAKFKLVDDEEEIELDDAKVERAYQRVERTEVIENEDFISGTLVGVMPVARRFEFNLDGTEEIITGPIDARLSADFLERIENDEQFIGRPWRASVRVRIVRRPDGREKIEYILTGLVQPE</sequence>
<dbReference type="EMBL" id="JAIGNU010000001">
    <property type="protein sequence ID" value="MBX7500813.1"/>
    <property type="molecule type" value="Genomic_DNA"/>
</dbReference>
<keyword evidence="3" id="KW-1185">Reference proteome</keyword>
<dbReference type="RefSeq" id="WP_221601484.1">
    <property type="nucleotide sequence ID" value="NZ_JAIGNU010000001.1"/>
</dbReference>
<evidence type="ECO:0000313" key="2">
    <source>
        <dbReference type="EMBL" id="MBX7500813.1"/>
    </source>
</evidence>